<feature type="chain" id="PRO_5038732463" evidence="6">
    <location>
        <begin position="23"/>
        <end position="490"/>
    </location>
</feature>
<gene>
    <name evidence="7" type="ORF">EDD32_1290</name>
</gene>
<evidence type="ECO:0000256" key="2">
    <source>
        <dbReference type="ARBA" id="ARBA00008520"/>
    </source>
</evidence>
<dbReference type="InterPro" id="IPR050490">
    <property type="entry name" value="Bact_solute-bd_prot1"/>
</dbReference>
<dbReference type="PROSITE" id="PS51257">
    <property type="entry name" value="PROKAR_LIPOPROTEIN"/>
    <property type="match status" value="1"/>
</dbReference>
<name>A0A3N4ZMA1_9MICO</name>
<comment type="subcellular location">
    <subcellularLocation>
        <location evidence="1">Cell envelope</location>
    </subcellularLocation>
</comment>
<dbReference type="InterPro" id="IPR006059">
    <property type="entry name" value="SBP"/>
</dbReference>
<dbReference type="PANTHER" id="PTHR43649">
    <property type="entry name" value="ARABINOSE-BINDING PROTEIN-RELATED"/>
    <property type="match status" value="1"/>
</dbReference>
<feature type="compositionally biased region" description="Low complexity" evidence="5">
    <location>
        <begin position="179"/>
        <end position="190"/>
    </location>
</feature>
<evidence type="ECO:0000256" key="5">
    <source>
        <dbReference type="SAM" id="MobiDB-lite"/>
    </source>
</evidence>
<evidence type="ECO:0000313" key="7">
    <source>
        <dbReference type="EMBL" id="RPF26832.1"/>
    </source>
</evidence>
<organism evidence="7 8">
    <name type="scientific">Georgenia muralis</name>
    <dbReference type="NCBI Taxonomy" id="154117"/>
    <lineage>
        <taxon>Bacteria</taxon>
        <taxon>Bacillati</taxon>
        <taxon>Actinomycetota</taxon>
        <taxon>Actinomycetes</taxon>
        <taxon>Micrococcales</taxon>
        <taxon>Bogoriellaceae</taxon>
        <taxon>Georgenia</taxon>
    </lineage>
</organism>
<dbReference type="SUPFAM" id="SSF53850">
    <property type="entry name" value="Periplasmic binding protein-like II"/>
    <property type="match status" value="1"/>
</dbReference>
<keyword evidence="8" id="KW-1185">Reference proteome</keyword>
<feature type="signal peptide" evidence="6">
    <location>
        <begin position="1"/>
        <end position="22"/>
    </location>
</feature>
<feature type="compositionally biased region" description="Acidic residues" evidence="5">
    <location>
        <begin position="218"/>
        <end position="227"/>
    </location>
</feature>
<protein>
    <submittedName>
        <fullName evidence="7">Multiple sugar transport system substrate-binding protein</fullName>
    </submittedName>
</protein>
<proteinExistence type="inferred from homology"/>
<dbReference type="PANTHER" id="PTHR43649:SF31">
    <property type="entry name" value="SN-GLYCEROL-3-PHOSPHATE-BINDING PERIPLASMIC PROTEIN UGPB"/>
    <property type="match status" value="1"/>
</dbReference>
<feature type="compositionally biased region" description="Acidic residues" evidence="5">
    <location>
        <begin position="194"/>
        <end position="211"/>
    </location>
</feature>
<dbReference type="EMBL" id="RKRA01000001">
    <property type="protein sequence ID" value="RPF26832.1"/>
    <property type="molecule type" value="Genomic_DNA"/>
</dbReference>
<comment type="caution">
    <text evidence="7">The sequence shown here is derived from an EMBL/GenBank/DDBJ whole genome shotgun (WGS) entry which is preliminary data.</text>
</comment>
<dbReference type="Pfam" id="PF13416">
    <property type="entry name" value="SBP_bac_8"/>
    <property type="match status" value="1"/>
</dbReference>
<evidence type="ECO:0000256" key="6">
    <source>
        <dbReference type="SAM" id="SignalP"/>
    </source>
</evidence>
<reference evidence="7 8" key="1">
    <citation type="submission" date="2018-11" db="EMBL/GenBank/DDBJ databases">
        <title>Sequencing the genomes of 1000 actinobacteria strains.</title>
        <authorList>
            <person name="Klenk H.-P."/>
        </authorList>
    </citation>
    <scope>NUCLEOTIDE SEQUENCE [LARGE SCALE GENOMIC DNA]</scope>
    <source>
        <strain evidence="7 8">DSM 14418</strain>
    </source>
</reference>
<keyword evidence="3" id="KW-0813">Transport</keyword>
<comment type="similarity">
    <text evidence="2">Belongs to the bacterial solute-binding protein 1 family.</text>
</comment>
<dbReference type="GO" id="GO:0030313">
    <property type="term" value="C:cell envelope"/>
    <property type="evidence" value="ECO:0007669"/>
    <property type="project" value="UniProtKB-SubCell"/>
</dbReference>
<sequence>MRSPRRPRGTAAAVAGSALALAACTTEAGDAGLAAPTDDGSASVTLRVWDAAAARAYAESFDAFMTEQPDIRVEVEVVPRAEYWDRVETDLAAGEMADLFWADGAGYARYAEEGALVDVGAALGDEHDEWVGVVTDLFSRDGTVWGVPQLWDPVALYYDVEMVESTGVDVEELTWAPAAGAATTGASGSRTDGDDAGEDPPTEDPTDDDPPTDGGDPPTEDTTDDGDPPAPDDTLLDAARALTTDSSGRRADDEGFDPAAPATYGFDAQGDLLAIAGSFLAQNDAALMAEGEFAFASARGEQTFGYLVDMVTRHRTAPPVVAGGPSAVDQFTGGRLALLQSGAADLRAVAESARGPWALAPLVAGPEGRVAVVDGVAAVGNAATEDEGAAVAVLRWLGSADGQAALAGQGVAPPATVGATDAFVEHWSEQGVDVAPFFELDAAVPAPSGPRVRAGLAALTPVLGEMYVGLAPVPAALARAQDAANTAMEP</sequence>
<feature type="region of interest" description="Disordered" evidence="5">
    <location>
        <begin position="179"/>
        <end position="235"/>
    </location>
</feature>
<dbReference type="Gene3D" id="3.40.190.10">
    <property type="entry name" value="Periplasmic binding protein-like II"/>
    <property type="match status" value="1"/>
</dbReference>
<dbReference type="AlphaFoldDB" id="A0A3N4ZMA1"/>
<dbReference type="Proteomes" id="UP000280726">
    <property type="component" value="Unassembled WGS sequence"/>
</dbReference>
<accession>A0A3N4ZMA1</accession>
<evidence type="ECO:0000256" key="1">
    <source>
        <dbReference type="ARBA" id="ARBA00004196"/>
    </source>
</evidence>
<dbReference type="RefSeq" id="WP_170175233.1">
    <property type="nucleotide sequence ID" value="NZ_RKRA01000001.1"/>
</dbReference>
<keyword evidence="4 6" id="KW-0732">Signal</keyword>
<evidence type="ECO:0000256" key="3">
    <source>
        <dbReference type="ARBA" id="ARBA00022448"/>
    </source>
</evidence>
<keyword evidence="7" id="KW-0762">Sugar transport</keyword>
<evidence type="ECO:0000313" key="8">
    <source>
        <dbReference type="Proteomes" id="UP000280726"/>
    </source>
</evidence>
<evidence type="ECO:0000256" key="4">
    <source>
        <dbReference type="ARBA" id="ARBA00022729"/>
    </source>
</evidence>